<evidence type="ECO:0000313" key="7">
    <source>
        <dbReference type="Proteomes" id="UP000657006"/>
    </source>
</evidence>
<feature type="transmembrane region" description="Helical" evidence="5">
    <location>
        <begin position="96"/>
        <end position="122"/>
    </location>
</feature>
<dbReference type="GO" id="GO:0012505">
    <property type="term" value="C:endomembrane system"/>
    <property type="evidence" value="ECO:0007669"/>
    <property type="project" value="UniProtKB-SubCell"/>
</dbReference>
<sequence length="168" mass="19087">MSDKRHLPVYGVGPIYGAILILATVIGITVSVAGILDFSKVPFSKIPFIVAGIAVAAFGFWVWYSAAFRIDQYIKGNRLCTDGIYAWVRNPCYSGIMLMCTGAVLMANNFILLILPLFYWIFMTVLMKNTEEKWLNTLYGEAYTEYCRRVNRCIPFPSRKDGSDKQRR</sequence>
<feature type="transmembrane region" description="Helical" evidence="5">
    <location>
        <begin position="15"/>
        <end position="36"/>
    </location>
</feature>
<reference evidence="6" key="1">
    <citation type="submission" date="2020-08" db="EMBL/GenBank/DDBJ databases">
        <title>Genome public.</title>
        <authorList>
            <person name="Liu C."/>
            <person name="Sun Q."/>
        </authorList>
    </citation>
    <scope>NUCLEOTIDE SEQUENCE</scope>
    <source>
        <strain evidence="6">NSJ-32</strain>
    </source>
</reference>
<comment type="caution">
    <text evidence="6">The sequence shown here is derived from an EMBL/GenBank/DDBJ whole genome shotgun (WGS) entry which is preliminary data.</text>
</comment>
<evidence type="ECO:0000313" key="6">
    <source>
        <dbReference type="EMBL" id="MBC8545233.1"/>
    </source>
</evidence>
<dbReference type="RefSeq" id="WP_177718194.1">
    <property type="nucleotide sequence ID" value="NZ_JACRSQ010000059.1"/>
</dbReference>
<proteinExistence type="predicted"/>
<accession>A0A926DWM4</accession>
<evidence type="ECO:0000256" key="4">
    <source>
        <dbReference type="ARBA" id="ARBA00023136"/>
    </source>
</evidence>
<keyword evidence="3 5" id="KW-1133">Transmembrane helix</keyword>
<gene>
    <name evidence="6" type="ORF">H8730_17000</name>
</gene>
<keyword evidence="2 5" id="KW-0812">Transmembrane</keyword>
<organism evidence="6 7">
    <name type="scientific">Bianquea renquensis</name>
    <dbReference type="NCBI Taxonomy" id="2763661"/>
    <lineage>
        <taxon>Bacteria</taxon>
        <taxon>Bacillati</taxon>
        <taxon>Bacillota</taxon>
        <taxon>Clostridia</taxon>
        <taxon>Eubacteriales</taxon>
        <taxon>Bianqueaceae</taxon>
        <taxon>Bianquea</taxon>
    </lineage>
</organism>
<dbReference type="Gene3D" id="1.20.120.1630">
    <property type="match status" value="1"/>
</dbReference>
<evidence type="ECO:0000256" key="3">
    <source>
        <dbReference type="ARBA" id="ARBA00022989"/>
    </source>
</evidence>
<keyword evidence="7" id="KW-1185">Reference proteome</keyword>
<protein>
    <submittedName>
        <fullName evidence="6">Isoprenylcysteine carboxylmethyltransferase family protein</fullName>
    </submittedName>
</protein>
<comment type="subcellular location">
    <subcellularLocation>
        <location evidence="1">Endomembrane system</location>
        <topology evidence="1">Multi-pass membrane protein</topology>
    </subcellularLocation>
</comment>
<dbReference type="Pfam" id="PF04191">
    <property type="entry name" value="PEMT"/>
    <property type="match status" value="1"/>
</dbReference>
<dbReference type="EMBL" id="JACRSQ010000059">
    <property type="protein sequence ID" value="MBC8545233.1"/>
    <property type="molecule type" value="Genomic_DNA"/>
</dbReference>
<keyword evidence="4 5" id="KW-0472">Membrane</keyword>
<dbReference type="PANTHER" id="PTHR12714">
    <property type="entry name" value="PROTEIN-S ISOPRENYLCYSTEINE O-METHYLTRANSFERASE"/>
    <property type="match status" value="1"/>
</dbReference>
<dbReference type="InterPro" id="IPR007318">
    <property type="entry name" value="Phopholipid_MeTrfase"/>
</dbReference>
<evidence type="ECO:0000256" key="5">
    <source>
        <dbReference type="SAM" id="Phobius"/>
    </source>
</evidence>
<dbReference type="PANTHER" id="PTHR12714:SF9">
    <property type="entry name" value="PROTEIN-S-ISOPRENYLCYSTEINE O-METHYLTRANSFERASE"/>
    <property type="match status" value="1"/>
</dbReference>
<name>A0A926DWM4_9FIRM</name>
<dbReference type="GO" id="GO:0016740">
    <property type="term" value="F:transferase activity"/>
    <property type="evidence" value="ECO:0007669"/>
    <property type="project" value="UniProtKB-ARBA"/>
</dbReference>
<evidence type="ECO:0000256" key="1">
    <source>
        <dbReference type="ARBA" id="ARBA00004127"/>
    </source>
</evidence>
<feature type="transmembrane region" description="Helical" evidence="5">
    <location>
        <begin position="48"/>
        <end position="66"/>
    </location>
</feature>
<dbReference type="AlphaFoldDB" id="A0A926DWM4"/>
<evidence type="ECO:0000256" key="2">
    <source>
        <dbReference type="ARBA" id="ARBA00022692"/>
    </source>
</evidence>
<dbReference type="Proteomes" id="UP000657006">
    <property type="component" value="Unassembled WGS sequence"/>
</dbReference>